<name>A0A2H6N0S6_9SAUR</name>
<dbReference type="EMBL" id="IACI01032718">
    <property type="protein sequence ID" value="LAA22072.1"/>
    <property type="molecule type" value="Transcribed_RNA"/>
</dbReference>
<organism evidence="4">
    <name type="scientific">Micrurus carvalhoi</name>
    <dbReference type="NCBI Taxonomy" id="3147026"/>
    <lineage>
        <taxon>Eukaryota</taxon>
        <taxon>Metazoa</taxon>
        <taxon>Chordata</taxon>
        <taxon>Craniata</taxon>
        <taxon>Vertebrata</taxon>
        <taxon>Euteleostomi</taxon>
        <taxon>Lepidosauria</taxon>
        <taxon>Squamata</taxon>
        <taxon>Bifurcata</taxon>
        <taxon>Unidentata</taxon>
        <taxon>Episquamata</taxon>
        <taxon>Toxicofera</taxon>
        <taxon>Serpentes</taxon>
        <taxon>Colubroidea</taxon>
        <taxon>Elapidae</taxon>
        <taxon>Elapinae</taxon>
        <taxon>Micrurus</taxon>
    </lineage>
</organism>
<proteinExistence type="predicted"/>
<dbReference type="PROSITE" id="PS52031">
    <property type="entry name" value="GG_LECTIN"/>
    <property type="match status" value="1"/>
</dbReference>
<dbReference type="InterPro" id="IPR052252">
    <property type="entry name" value="CEMIP/CEMIP2"/>
</dbReference>
<dbReference type="PANTHER" id="PTHR15535">
    <property type="entry name" value="TRANSMEMBRANE PROTEIN 2-RELATED"/>
    <property type="match status" value="1"/>
</dbReference>
<dbReference type="Pfam" id="PF15711">
    <property type="entry name" value="ILEI"/>
    <property type="match status" value="1"/>
</dbReference>
<dbReference type="GO" id="GO:0030246">
    <property type="term" value="F:carbohydrate binding"/>
    <property type="evidence" value="ECO:0007669"/>
    <property type="project" value="UniProtKB-UniRule"/>
</dbReference>
<dbReference type="AlphaFoldDB" id="A0A2H6N0S6"/>
<evidence type="ECO:0000259" key="3">
    <source>
        <dbReference type="Pfam" id="PF15711"/>
    </source>
</evidence>
<evidence type="ECO:0000313" key="4">
    <source>
        <dbReference type="EMBL" id="LAA22072.1"/>
    </source>
</evidence>
<reference evidence="4" key="1">
    <citation type="submission" date="2017-07" db="EMBL/GenBank/DDBJ databases">
        <authorList>
            <person name="Mikheyev A."/>
            <person name="Grau M."/>
        </authorList>
    </citation>
    <scope>NUCLEOTIDE SEQUENCE</scope>
    <source>
        <tissue evidence="4">Venom_gland</tissue>
    </source>
</reference>
<keyword evidence="1 2" id="KW-0430">Lectin</keyword>
<feature type="domain" description="ILEI/PANDER" evidence="3">
    <location>
        <begin position="55"/>
        <end position="138"/>
    </location>
</feature>
<protein>
    <recommendedName>
        <fullName evidence="3">ILEI/PANDER domain-containing protein</fullName>
    </recommendedName>
</protein>
<dbReference type="PANTHER" id="PTHR15535:SF26">
    <property type="entry name" value="CELL SURFACE HYALURONIDASE"/>
    <property type="match status" value="1"/>
</dbReference>
<sequence length="193" mass="21738">MPTKITNICQKCGSDQVVFTSDPHQTYIFVKIQTSESQEYSISVNGVKFPLKEVGLLAIVIDACVGKVTKETFFPEEKIKLIENYIKTGIPQRSLVVLTSRGNITNLNISQALMTLGIAKPPNLHNAEHIRFLGFRGNFKPSWVKLFKGLPAEQDSDVIEKYIPLQLEEYGCARVNTSKRKDLELLKQALRMP</sequence>
<evidence type="ECO:0000256" key="1">
    <source>
        <dbReference type="ARBA" id="ARBA00022734"/>
    </source>
</evidence>
<reference evidence="4" key="2">
    <citation type="submission" date="2017-12" db="EMBL/GenBank/DDBJ databases">
        <title>Coralsnake Venomics: Analyses of Venom Gland Transcriptomes and Proteomes of Six Brazilian Taxa.</title>
        <authorList>
            <person name="Aird S.D."/>
            <person name="Jorge da Silva N."/>
            <person name="Qiu L."/>
            <person name="Villar-Briones A."/>
            <person name="Aparecida-Saddi V."/>
            <person name="Campos-Telles M.P."/>
            <person name="Grau M."/>
            <person name="Mikheyev A.S."/>
        </authorList>
    </citation>
    <scope>NUCLEOTIDE SEQUENCE</scope>
    <source>
        <tissue evidence="4">Venom_gland</tissue>
    </source>
</reference>
<accession>A0A2H6N0S6</accession>
<dbReference type="InterPro" id="IPR039477">
    <property type="entry name" value="ILEI/PANDER_dom"/>
</dbReference>
<evidence type="ECO:0000256" key="2">
    <source>
        <dbReference type="PROSITE-ProRule" id="PRU01375"/>
    </source>
</evidence>